<protein>
    <recommendedName>
        <fullName evidence="5">Pv-fam-d protein</fullName>
    </recommendedName>
</protein>
<feature type="signal peptide" evidence="2">
    <location>
        <begin position="1"/>
        <end position="19"/>
    </location>
</feature>
<evidence type="ECO:0008006" key="5">
    <source>
        <dbReference type="Google" id="ProtNLM"/>
    </source>
</evidence>
<evidence type="ECO:0000313" key="4">
    <source>
        <dbReference type="Proteomes" id="UP000078546"/>
    </source>
</evidence>
<proteinExistence type="predicted"/>
<feature type="transmembrane region" description="Helical" evidence="1">
    <location>
        <begin position="267"/>
        <end position="285"/>
    </location>
</feature>
<feature type="chain" id="PRO_5008381361" description="Pv-fam-d protein" evidence="2">
    <location>
        <begin position="20"/>
        <end position="309"/>
    </location>
</feature>
<keyword evidence="1" id="KW-1133">Transmembrane helix</keyword>
<gene>
    <name evidence="3" type="ORF">POVCU1_070150</name>
</gene>
<sequence>MKKIIGLANTLAVSLLVWTLEYSGISHNKTSVLNSFSKTKKKINNKLEVRSGRLLWEETNIMANQEYYDSLREKLMNLSNEYNNNFGKGSGEYIREETFEKRPNNFTFVKPGYENYFGEEKDALKFNDKTLEILEALRHEKNFKKDFFVTNHEKDYDNIINTLKKDEYVKLARRERRPNRFGELKDYDHTGKNSSFRKFLRFLKKTDAKIELEIIRLLNVPNRSNKYRFREKSILGKLKSIISEYKVFTPLIISTMLVALFSVTDNILIIPTFIISLLMIIYIIFKLKKIDKMQKMCRMRRRKTRDIYY</sequence>
<keyword evidence="1" id="KW-0812">Transmembrane</keyword>
<keyword evidence="2" id="KW-0732">Signal</keyword>
<evidence type="ECO:0000256" key="1">
    <source>
        <dbReference type="SAM" id="Phobius"/>
    </source>
</evidence>
<name>A0A1A8XDB7_PLAOA</name>
<evidence type="ECO:0000313" key="3">
    <source>
        <dbReference type="EMBL" id="SBT01852.1"/>
    </source>
</evidence>
<reference evidence="4" key="1">
    <citation type="submission" date="2016-05" db="EMBL/GenBank/DDBJ databases">
        <authorList>
            <person name="Naeem Raeece"/>
        </authorList>
    </citation>
    <scope>NUCLEOTIDE SEQUENCE [LARGE SCALE GENOMIC DNA]</scope>
</reference>
<dbReference type="VEuPathDB" id="PlasmoDB:PocGH01_00113100"/>
<dbReference type="Proteomes" id="UP000078546">
    <property type="component" value="Unassembled WGS sequence"/>
</dbReference>
<accession>A0A1A8XDB7</accession>
<dbReference type="AlphaFoldDB" id="A0A1A8XDB7"/>
<organism evidence="3 4">
    <name type="scientific">Plasmodium ovale curtisi</name>
    <dbReference type="NCBI Taxonomy" id="864141"/>
    <lineage>
        <taxon>Eukaryota</taxon>
        <taxon>Sar</taxon>
        <taxon>Alveolata</taxon>
        <taxon>Apicomplexa</taxon>
        <taxon>Aconoidasida</taxon>
        <taxon>Haemosporida</taxon>
        <taxon>Plasmodiidae</taxon>
        <taxon>Plasmodium</taxon>
        <taxon>Plasmodium (Plasmodium)</taxon>
    </lineage>
</organism>
<dbReference type="EMBL" id="FLQV01002801">
    <property type="protein sequence ID" value="SBT01852.1"/>
    <property type="molecule type" value="Genomic_DNA"/>
</dbReference>
<keyword evidence="1" id="KW-0472">Membrane</keyword>
<evidence type="ECO:0000256" key="2">
    <source>
        <dbReference type="SAM" id="SignalP"/>
    </source>
</evidence>